<reference evidence="1 2" key="1">
    <citation type="submission" date="2018-09" db="EMBL/GenBank/DDBJ databases">
        <authorList>
            <person name="Li J."/>
        </authorList>
    </citation>
    <scope>NUCLEOTIDE SEQUENCE [LARGE SCALE GENOMIC DNA]</scope>
    <source>
        <strain evidence="1 2">2129</strain>
    </source>
</reference>
<keyword evidence="2" id="KW-1185">Reference proteome</keyword>
<proteinExistence type="predicted"/>
<dbReference type="EMBL" id="CP032514">
    <property type="protein sequence ID" value="AYD90078.1"/>
    <property type="molecule type" value="Genomic_DNA"/>
</dbReference>
<protein>
    <submittedName>
        <fullName evidence="1">Uncharacterized protein</fullName>
    </submittedName>
</protein>
<accession>A0ABM6Z3Z0</accession>
<gene>
    <name evidence="1" type="ORF">D5R93_08770</name>
</gene>
<dbReference type="RefSeq" id="WP_120204779.1">
    <property type="nucleotide sequence ID" value="NZ_CP032514.1"/>
</dbReference>
<name>A0ABM6Z3Z0_9ACTO</name>
<evidence type="ECO:0000313" key="2">
    <source>
        <dbReference type="Proteomes" id="UP000273001"/>
    </source>
</evidence>
<sequence>MPAVVVLVTLVISVLGGWGAVVGVLRVARVPEPPAGRAASLDGHHVPVLDRAEVDSTAPLVLRGGTWIGMLERLATTGALLSGHAEMVVVVVAVKGLGRWADLQESPGAAERFIIGTLASLICACACGLAGQALMGG</sequence>
<evidence type="ECO:0000313" key="1">
    <source>
        <dbReference type="EMBL" id="AYD90078.1"/>
    </source>
</evidence>
<dbReference type="Proteomes" id="UP000273001">
    <property type="component" value="Chromosome"/>
</dbReference>
<organism evidence="1 2">
    <name type="scientific">Actinomyces lilanjuaniae</name>
    <dbReference type="NCBI Taxonomy" id="2321394"/>
    <lineage>
        <taxon>Bacteria</taxon>
        <taxon>Bacillati</taxon>
        <taxon>Actinomycetota</taxon>
        <taxon>Actinomycetes</taxon>
        <taxon>Actinomycetales</taxon>
        <taxon>Actinomycetaceae</taxon>
        <taxon>Actinomyces</taxon>
    </lineage>
</organism>